<evidence type="ECO:0000256" key="6">
    <source>
        <dbReference type="ARBA" id="ARBA00072562"/>
    </source>
</evidence>
<feature type="compositionally biased region" description="Polar residues" evidence="9">
    <location>
        <begin position="88"/>
        <end position="101"/>
    </location>
</feature>
<proteinExistence type="inferred from homology"/>
<dbReference type="Proteomes" id="UP000887565">
    <property type="component" value="Unplaced"/>
</dbReference>
<dbReference type="FunFam" id="1.10.10.60:FF:000004">
    <property type="entry name" value="Meis2 homeobox isoform 2c"/>
    <property type="match status" value="1"/>
</dbReference>
<dbReference type="Gene3D" id="1.10.10.60">
    <property type="entry name" value="Homeodomain-like"/>
    <property type="match status" value="1"/>
</dbReference>
<feature type="compositionally biased region" description="Polar residues" evidence="9">
    <location>
        <begin position="108"/>
        <end position="119"/>
    </location>
</feature>
<dbReference type="InterPro" id="IPR050224">
    <property type="entry name" value="TALE_homeobox"/>
</dbReference>
<sequence length="259" mass="28982">RLKVYFAQESSSICSFSPDFDEEDNTSSTNDYSEINSESAPADGFATGSDKCSAPPIATIQTRNGPISIALYNHYPTSLCTNEDYNDQQAAAKSVHPNPSSVLLGKSPDSNNENVSSADFTFDEDHNDWSKSKRSSLPKKSVDILRSWLFQNISHPYPTEDEKRQLSTDAGLNLTQVNNWFINARRRILQPLLTDGSYSSMFNSYWKHGETSESASSEELDQNCNDKRNETKEKTLNSNFKRFCSSAKHAAVYSVDNLL</sequence>
<reference evidence="12" key="1">
    <citation type="submission" date="2022-11" db="UniProtKB">
        <authorList>
            <consortium name="WormBaseParasite"/>
        </authorList>
    </citation>
    <scope>IDENTIFICATION</scope>
</reference>
<keyword evidence="5 8" id="KW-0539">Nucleus</keyword>
<dbReference type="InterPro" id="IPR009057">
    <property type="entry name" value="Homeodomain-like_sf"/>
</dbReference>
<dbReference type="Pfam" id="PF05920">
    <property type="entry name" value="Homeobox_KN"/>
    <property type="match status" value="1"/>
</dbReference>
<evidence type="ECO:0000256" key="2">
    <source>
        <dbReference type="ARBA" id="ARBA00009661"/>
    </source>
</evidence>
<dbReference type="SMART" id="SM00389">
    <property type="entry name" value="HOX"/>
    <property type="match status" value="1"/>
</dbReference>
<evidence type="ECO:0000313" key="11">
    <source>
        <dbReference type="Proteomes" id="UP000887565"/>
    </source>
</evidence>
<dbReference type="SUPFAM" id="SSF46689">
    <property type="entry name" value="Homeodomain-like"/>
    <property type="match status" value="1"/>
</dbReference>
<dbReference type="InterPro" id="IPR008422">
    <property type="entry name" value="KN_HD"/>
</dbReference>
<feature type="compositionally biased region" description="Polar residues" evidence="9">
    <location>
        <begin position="26"/>
        <end position="39"/>
    </location>
</feature>
<keyword evidence="11" id="KW-1185">Reference proteome</keyword>
<evidence type="ECO:0000256" key="7">
    <source>
        <dbReference type="ARBA" id="ARBA00083268"/>
    </source>
</evidence>
<dbReference type="GO" id="GO:0005634">
    <property type="term" value="C:nucleus"/>
    <property type="evidence" value="ECO:0007669"/>
    <property type="project" value="UniProtKB-SubCell"/>
</dbReference>
<name>A0A915HXK9_ROMCU</name>
<dbReference type="InterPro" id="IPR001356">
    <property type="entry name" value="HD"/>
</dbReference>
<evidence type="ECO:0000256" key="3">
    <source>
        <dbReference type="ARBA" id="ARBA00023125"/>
    </source>
</evidence>
<dbReference type="PANTHER" id="PTHR11850">
    <property type="entry name" value="HOMEOBOX PROTEIN TRANSCRIPTION FACTORS"/>
    <property type="match status" value="1"/>
</dbReference>
<keyword evidence="3 8" id="KW-0238">DNA-binding</keyword>
<feature type="region of interest" description="Disordered" evidence="9">
    <location>
        <begin position="16"/>
        <end position="50"/>
    </location>
</feature>
<dbReference type="GO" id="GO:0006355">
    <property type="term" value="P:regulation of DNA-templated transcription"/>
    <property type="evidence" value="ECO:0007669"/>
    <property type="project" value="InterPro"/>
</dbReference>
<evidence type="ECO:0000256" key="5">
    <source>
        <dbReference type="ARBA" id="ARBA00023242"/>
    </source>
</evidence>
<dbReference type="CDD" id="cd00086">
    <property type="entry name" value="homeodomain"/>
    <property type="match status" value="1"/>
</dbReference>
<organism evidence="11 12">
    <name type="scientific">Romanomermis culicivorax</name>
    <name type="common">Nematode worm</name>
    <dbReference type="NCBI Taxonomy" id="13658"/>
    <lineage>
        <taxon>Eukaryota</taxon>
        <taxon>Metazoa</taxon>
        <taxon>Ecdysozoa</taxon>
        <taxon>Nematoda</taxon>
        <taxon>Enoplea</taxon>
        <taxon>Dorylaimia</taxon>
        <taxon>Mermithida</taxon>
        <taxon>Mermithoidea</taxon>
        <taxon>Mermithidae</taxon>
        <taxon>Romanomermis</taxon>
    </lineage>
</organism>
<protein>
    <recommendedName>
        <fullName evidence="6">Homeobox protein unc-62</fullName>
    </recommendedName>
    <alternativeName>
        <fullName evidence="7">Uncoordinated protein 62</fullName>
    </alternativeName>
</protein>
<feature type="domain" description="Homeobox" evidence="10">
    <location>
        <begin position="128"/>
        <end position="191"/>
    </location>
</feature>
<evidence type="ECO:0000256" key="9">
    <source>
        <dbReference type="SAM" id="MobiDB-lite"/>
    </source>
</evidence>
<comment type="similarity">
    <text evidence="2">Belongs to the TALE/MEIS homeobox family.</text>
</comment>
<keyword evidence="4 8" id="KW-0371">Homeobox</keyword>
<dbReference type="AlphaFoldDB" id="A0A915HXK9"/>
<evidence type="ECO:0000256" key="8">
    <source>
        <dbReference type="PROSITE-ProRule" id="PRU00108"/>
    </source>
</evidence>
<accession>A0A915HXK9</accession>
<feature type="region of interest" description="Disordered" evidence="9">
    <location>
        <begin position="88"/>
        <end position="135"/>
    </location>
</feature>
<evidence type="ECO:0000256" key="1">
    <source>
        <dbReference type="ARBA" id="ARBA00004123"/>
    </source>
</evidence>
<comment type="subcellular location">
    <subcellularLocation>
        <location evidence="1 8">Nucleus</location>
    </subcellularLocation>
</comment>
<evidence type="ECO:0000259" key="10">
    <source>
        <dbReference type="PROSITE" id="PS50071"/>
    </source>
</evidence>
<evidence type="ECO:0000256" key="4">
    <source>
        <dbReference type="ARBA" id="ARBA00023155"/>
    </source>
</evidence>
<evidence type="ECO:0000313" key="12">
    <source>
        <dbReference type="WBParaSite" id="nRc.2.0.1.t06302-RA"/>
    </source>
</evidence>
<dbReference type="GO" id="GO:0048663">
    <property type="term" value="P:neuron fate commitment"/>
    <property type="evidence" value="ECO:0007669"/>
    <property type="project" value="UniProtKB-ARBA"/>
</dbReference>
<dbReference type="GO" id="GO:0000987">
    <property type="term" value="F:cis-regulatory region sequence-specific DNA binding"/>
    <property type="evidence" value="ECO:0007669"/>
    <property type="project" value="UniProtKB-ARBA"/>
</dbReference>
<dbReference type="WBParaSite" id="nRc.2.0.1.t06302-RA">
    <property type="protein sequence ID" value="nRc.2.0.1.t06302-RA"/>
    <property type="gene ID" value="nRc.2.0.1.g06302"/>
</dbReference>
<dbReference type="PROSITE" id="PS50071">
    <property type="entry name" value="HOMEOBOX_2"/>
    <property type="match status" value="1"/>
</dbReference>
<feature type="DNA-binding region" description="Homeobox" evidence="8">
    <location>
        <begin position="130"/>
        <end position="192"/>
    </location>
</feature>